<evidence type="ECO:0000313" key="1">
    <source>
        <dbReference type="EMBL" id="MES1923167.1"/>
    </source>
</evidence>
<organism evidence="1 2">
    <name type="scientific">Bonamia ostreae</name>
    <dbReference type="NCBI Taxonomy" id="126728"/>
    <lineage>
        <taxon>Eukaryota</taxon>
        <taxon>Sar</taxon>
        <taxon>Rhizaria</taxon>
        <taxon>Endomyxa</taxon>
        <taxon>Ascetosporea</taxon>
        <taxon>Haplosporida</taxon>
        <taxon>Bonamia</taxon>
    </lineage>
</organism>
<reference evidence="1 2" key="1">
    <citation type="journal article" date="2024" name="BMC Biol.">
        <title>Comparative genomics of Ascetosporea gives new insight into the evolutionary basis for animal parasitism in Rhizaria.</title>
        <authorList>
            <person name="Hiltunen Thoren M."/>
            <person name="Onut-Brannstrom I."/>
            <person name="Alfjorden A."/>
            <person name="Peckova H."/>
            <person name="Swords F."/>
            <person name="Hooper C."/>
            <person name="Holzer A.S."/>
            <person name="Bass D."/>
            <person name="Burki F."/>
        </authorList>
    </citation>
    <scope>NUCLEOTIDE SEQUENCE [LARGE SCALE GENOMIC DNA]</scope>
    <source>
        <strain evidence="1">20-A016</strain>
    </source>
</reference>
<dbReference type="Proteomes" id="UP001439008">
    <property type="component" value="Unassembled WGS sequence"/>
</dbReference>
<name>A0ABV2AUU5_9EUKA</name>
<keyword evidence="2" id="KW-1185">Reference proteome</keyword>
<evidence type="ECO:0000313" key="2">
    <source>
        <dbReference type="Proteomes" id="UP001439008"/>
    </source>
</evidence>
<sequence>MPSSFIKDVSWNLLMKSDDDLTMRKDLGFTKYFAKNKKISQKKKNSVLTKLEKKELLTNKNNEIFKSPNFYISNQAVLRKNSLELNQRKSFHLFANEKIDLLNRKFTTKEKDGLKNIFITYTDFNLDYEKIAKLIEYPCVMMQGWLEIQRPFKEPKNFDSF</sequence>
<proteinExistence type="predicted"/>
<feature type="non-terminal residue" evidence="1">
    <location>
        <position position="161"/>
    </location>
</feature>
<protein>
    <submittedName>
        <fullName evidence="1">Uncharacterized protein</fullName>
    </submittedName>
</protein>
<dbReference type="EMBL" id="JBDODL010004969">
    <property type="protein sequence ID" value="MES1923167.1"/>
    <property type="molecule type" value="Genomic_DNA"/>
</dbReference>
<comment type="caution">
    <text evidence="1">The sequence shown here is derived from an EMBL/GenBank/DDBJ whole genome shotgun (WGS) entry which is preliminary data.</text>
</comment>
<gene>
    <name evidence="1" type="ORF">MHBO_004712</name>
</gene>
<accession>A0ABV2AUU5</accession>